<protein>
    <submittedName>
        <fullName evidence="2">Uncharacterized protein</fullName>
    </submittedName>
</protein>
<accession>A0AAV7RMK1</accession>
<sequence>MAGSGTAQGRGRTSTCSADTGGRRQAAPGGAVPQCIYGGAGLGGVLRGFGAGGGRVVVHTHRGGLAGRDAVQVHRGAAPGVSDAAGHRAGPLLSPVVASANETLARLLCDNINPFIISPQNHGE</sequence>
<proteinExistence type="predicted"/>
<dbReference type="AlphaFoldDB" id="A0AAV7RMK1"/>
<evidence type="ECO:0000313" key="3">
    <source>
        <dbReference type="Proteomes" id="UP001066276"/>
    </source>
</evidence>
<evidence type="ECO:0000256" key="1">
    <source>
        <dbReference type="SAM" id="MobiDB-lite"/>
    </source>
</evidence>
<feature type="region of interest" description="Disordered" evidence="1">
    <location>
        <begin position="1"/>
        <end position="30"/>
    </location>
</feature>
<evidence type="ECO:0000313" key="2">
    <source>
        <dbReference type="EMBL" id="KAJ1153188.1"/>
    </source>
</evidence>
<dbReference type="Proteomes" id="UP001066276">
    <property type="component" value="Chromosome 5"/>
</dbReference>
<comment type="caution">
    <text evidence="2">The sequence shown here is derived from an EMBL/GenBank/DDBJ whole genome shotgun (WGS) entry which is preliminary data.</text>
</comment>
<name>A0AAV7RMK1_PLEWA</name>
<dbReference type="EMBL" id="JANPWB010000009">
    <property type="protein sequence ID" value="KAJ1153188.1"/>
    <property type="molecule type" value="Genomic_DNA"/>
</dbReference>
<keyword evidence="3" id="KW-1185">Reference proteome</keyword>
<feature type="compositionally biased region" description="Polar residues" evidence="1">
    <location>
        <begin position="1"/>
        <end position="18"/>
    </location>
</feature>
<reference evidence="2" key="1">
    <citation type="journal article" date="2022" name="bioRxiv">
        <title>Sequencing and chromosome-scale assembly of the giantPleurodeles waltlgenome.</title>
        <authorList>
            <person name="Brown T."/>
            <person name="Elewa A."/>
            <person name="Iarovenko S."/>
            <person name="Subramanian E."/>
            <person name="Araus A.J."/>
            <person name="Petzold A."/>
            <person name="Susuki M."/>
            <person name="Suzuki K.-i.T."/>
            <person name="Hayashi T."/>
            <person name="Toyoda A."/>
            <person name="Oliveira C."/>
            <person name="Osipova E."/>
            <person name="Leigh N.D."/>
            <person name="Simon A."/>
            <person name="Yun M.H."/>
        </authorList>
    </citation>
    <scope>NUCLEOTIDE SEQUENCE</scope>
    <source>
        <strain evidence="2">20211129_DDA</strain>
        <tissue evidence="2">Liver</tissue>
    </source>
</reference>
<gene>
    <name evidence="2" type="ORF">NDU88_005950</name>
</gene>
<organism evidence="2 3">
    <name type="scientific">Pleurodeles waltl</name>
    <name type="common">Iberian ribbed newt</name>
    <dbReference type="NCBI Taxonomy" id="8319"/>
    <lineage>
        <taxon>Eukaryota</taxon>
        <taxon>Metazoa</taxon>
        <taxon>Chordata</taxon>
        <taxon>Craniata</taxon>
        <taxon>Vertebrata</taxon>
        <taxon>Euteleostomi</taxon>
        <taxon>Amphibia</taxon>
        <taxon>Batrachia</taxon>
        <taxon>Caudata</taxon>
        <taxon>Salamandroidea</taxon>
        <taxon>Salamandridae</taxon>
        <taxon>Pleurodelinae</taxon>
        <taxon>Pleurodeles</taxon>
    </lineage>
</organism>